<organism evidence="1 2">
    <name type="scientific">Brevibacillus ruminantium</name>
    <dbReference type="NCBI Taxonomy" id="2950604"/>
    <lineage>
        <taxon>Bacteria</taxon>
        <taxon>Bacillati</taxon>
        <taxon>Bacillota</taxon>
        <taxon>Bacilli</taxon>
        <taxon>Bacillales</taxon>
        <taxon>Paenibacillaceae</taxon>
        <taxon>Brevibacillus</taxon>
    </lineage>
</organism>
<keyword evidence="2" id="KW-1185">Reference proteome</keyword>
<evidence type="ECO:0000313" key="1">
    <source>
        <dbReference type="EMBL" id="USG63708.1"/>
    </source>
</evidence>
<protein>
    <recommendedName>
        <fullName evidence="3">Peptidyl-prolyl cis-trans isomerase</fullName>
    </recommendedName>
</protein>
<dbReference type="RefSeq" id="WP_251870787.1">
    <property type="nucleotide sequence ID" value="NZ_CP098755.1"/>
</dbReference>
<name>A0ABY4W9I2_9BACL</name>
<evidence type="ECO:0008006" key="3">
    <source>
        <dbReference type="Google" id="ProtNLM"/>
    </source>
</evidence>
<reference evidence="1" key="1">
    <citation type="submission" date="2022-06" db="EMBL/GenBank/DDBJ databases">
        <title>Genome sequencing of Brevibacillus sp. BB3-R1.</title>
        <authorList>
            <person name="Heo J."/>
            <person name="Lee D."/>
            <person name="Won M."/>
            <person name="Han B.-H."/>
            <person name="Hong S.-B."/>
            <person name="Kwon S.-W."/>
        </authorList>
    </citation>
    <scope>NUCLEOTIDE SEQUENCE</scope>
    <source>
        <strain evidence="1">BB3-R1</strain>
    </source>
</reference>
<evidence type="ECO:0000313" key="2">
    <source>
        <dbReference type="Proteomes" id="UP001056500"/>
    </source>
</evidence>
<accession>A0ABY4W9I2</accession>
<sequence>MSDVIVFKGAVSFPITLDPSVWIFDERKFDLGSYQGETEDETSYQLKYLEGTGAQWDKELREGAVPPSERKSLIQERKALQGDYAIKLAPFIENARPLPEATHLRIHRENGESLLLPLSEAKRAILQFSKEGKPIRTDGPVYFYLPEAFLAQEPPITGITAFEIVSEN</sequence>
<dbReference type="Proteomes" id="UP001056500">
    <property type="component" value="Chromosome"/>
</dbReference>
<dbReference type="EMBL" id="CP098755">
    <property type="protein sequence ID" value="USG63708.1"/>
    <property type="molecule type" value="Genomic_DNA"/>
</dbReference>
<proteinExistence type="predicted"/>
<gene>
    <name evidence="1" type="ORF">NDK47_16160</name>
</gene>